<organism evidence="3 4">
    <name type="scientific">Sorangium atrum</name>
    <dbReference type="NCBI Taxonomy" id="2995308"/>
    <lineage>
        <taxon>Bacteria</taxon>
        <taxon>Pseudomonadati</taxon>
        <taxon>Myxococcota</taxon>
        <taxon>Polyangia</taxon>
        <taxon>Polyangiales</taxon>
        <taxon>Polyangiaceae</taxon>
        <taxon>Sorangium</taxon>
    </lineage>
</organism>
<dbReference type="PANTHER" id="PTHR13774:SF17">
    <property type="entry name" value="PHENAZINE BIOSYNTHESIS-LIKE DOMAIN-CONTAINING PROTEIN"/>
    <property type="match status" value="1"/>
</dbReference>
<gene>
    <name evidence="3" type="ORF">POL72_16070</name>
</gene>
<proteinExistence type="inferred from homology"/>
<keyword evidence="2" id="KW-0413">Isomerase</keyword>
<evidence type="ECO:0000313" key="4">
    <source>
        <dbReference type="Proteomes" id="UP001217485"/>
    </source>
</evidence>
<keyword evidence="4" id="KW-1185">Reference proteome</keyword>
<name>A0ABT5BYM7_9BACT</name>
<evidence type="ECO:0000256" key="2">
    <source>
        <dbReference type="ARBA" id="ARBA00023235"/>
    </source>
</evidence>
<dbReference type="Pfam" id="PF02567">
    <property type="entry name" value="PhzC-PhzF"/>
    <property type="match status" value="1"/>
</dbReference>
<dbReference type="InterPro" id="IPR003719">
    <property type="entry name" value="Phenazine_PhzF-like"/>
</dbReference>
<dbReference type="PIRSF" id="PIRSF016184">
    <property type="entry name" value="PhzC_PhzF"/>
    <property type="match status" value="1"/>
</dbReference>
<dbReference type="EMBL" id="JAQNDK010000002">
    <property type="protein sequence ID" value="MDC0679261.1"/>
    <property type="molecule type" value="Genomic_DNA"/>
</dbReference>
<dbReference type="Proteomes" id="UP001217485">
    <property type="component" value="Unassembled WGS sequence"/>
</dbReference>
<sequence length="302" mass="33101">MASLFTLHSRAGQRRRLHSPEAASAPDDRTLAEHVKDLADTVRAPIFQLDAFTTRRFTGNPAAVVVLQNFPQESVMQAVAAENNLAETAFLVREDAEYRLRWFTPMTEVPLCGHATLASAAVVMERLEPARSRVIFHSASGPLTVTRASAGYLMNFPARFSEAVPPPPGLAEALGLAPLEVHVNAFNYMAVLESESAVRTVAPDMARVRRLDRSGLIVTAASSGEYDFVSRYFAPAKGVPEDPVTGSAHCMLTPYWAKRLHKSECRAFQASQRGGEMTCRLLGDRVEMEGACVFYMEGEVEL</sequence>
<accession>A0ABT5BYM7</accession>
<comment type="caution">
    <text evidence="3">The sequence shown here is derived from an EMBL/GenBank/DDBJ whole genome shotgun (WGS) entry which is preliminary data.</text>
</comment>
<comment type="similarity">
    <text evidence="1">Belongs to the PhzF family.</text>
</comment>
<protein>
    <submittedName>
        <fullName evidence="3">PhzF family phenazine biosynthesis protein</fullName>
    </submittedName>
</protein>
<dbReference type="SUPFAM" id="SSF54506">
    <property type="entry name" value="Diaminopimelate epimerase-like"/>
    <property type="match status" value="1"/>
</dbReference>
<dbReference type="Gene3D" id="3.10.310.10">
    <property type="entry name" value="Diaminopimelate Epimerase, Chain A, domain 1"/>
    <property type="match status" value="2"/>
</dbReference>
<dbReference type="PANTHER" id="PTHR13774">
    <property type="entry name" value="PHENAZINE BIOSYNTHESIS PROTEIN"/>
    <property type="match status" value="1"/>
</dbReference>
<dbReference type="NCBIfam" id="TIGR00654">
    <property type="entry name" value="PhzF_family"/>
    <property type="match status" value="1"/>
</dbReference>
<reference evidence="3 4" key="1">
    <citation type="submission" date="2023-01" db="EMBL/GenBank/DDBJ databases">
        <title>Minimal conservation of predation-associated metabolite biosynthetic gene clusters underscores biosynthetic potential of Myxococcota including descriptions for ten novel species: Archangium lansinium sp. nov., Myxococcus landrumus sp. nov., Nannocystis bai.</title>
        <authorList>
            <person name="Ahearne A."/>
            <person name="Stevens C."/>
            <person name="Dowd S."/>
        </authorList>
    </citation>
    <scope>NUCLEOTIDE SEQUENCE [LARGE SCALE GENOMIC DNA]</scope>
    <source>
        <strain evidence="3 4">WIWO2</strain>
    </source>
</reference>
<evidence type="ECO:0000313" key="3">
    <source>
        <dbReference type="EMBL" id="MDC0679261.1"/>
    </source>
</evidence>
<evidence type="ECO:0000256" key="1">
    <source>
        <dbReference type="ARBA" id="ARBA00008270"/>
    </source>
</evidence>